<proteinExistence type="predicted"/>
<feature type="compositionally biased region" description="Polar residues" evidence="1">
    <location>
        <begin position="153"/>
        <end position="164"/>
    </location>
</feature>
<dbReference type="RefSeq" id="WP_144866381.1">
    <property type="nucleotide sequence ID" value="NZ_LR213807.1"/>
</dbReference>
<accession>A0A563VYS1</accession>
<evidence type="ECO:0000313" key="2">
    <source>
        <dbReference type="EMBL" id="VEP16604.1"/>
    </source>
</evidence>
<feature type="compositionally biased region" description="Basic and acidic residues" evidence="1">
    <location>
        <begin position="213"/>
        <end position="228"/>
    </location>
</feature>
<organism evidence="2 3">
    <name type="scientific">Hyella patelloides LEGE 07179</name>
    <dbReference type="NCBI Taxonomy" id="945734"/>
    <lineage>
        <taxon>Bacteria</taxon>
        <taxon>Bacillati</taxon>
        <taxon>Cyanobacteriota</taxon>
        <taxon>Cyanophyceae</taxon>
        <taxon>Pleurocapsales</taxon>
        <taxon>Hyellaceae</taxon>
        <taxon>Hyella</taxon>
    </lineage>
</organism>
<gene>
    <name evidence="2" type="ORF">H1P_470017</name>
</gene>
<protein>
    <recommendedName>
        <fullName evidence="4">DnaD domain-containing protein</fullName>
    </recommendedName>
</protein>
<feature type="region of interest" description="Disordered" evidence="1">
    <location>
        <begin position="122"/>
        <end position="228"/>
    </location>
</feature>
<keyword evidence="3" id="KW-1185">Reference proteome</keyword>
<feature type="compositionally biased region" description="Basic residues" evidence="1">
    <location>
        <begin position="178"/>
        <end position="193"/>
    </location>
</feature>
<reference evidence="2 3" key="1">
    <citation type="submission" date="2019-01" db="EMBL/GenBank/DDBJ databases">
        <authorList>
            <person name="Brito A."/>
        </authorList>
    </citation>
    <scope>NUCLEOTIDE SEQUENCE [LARGE SCALE GENOMIC DNA]</scope>
    <source>
        <strain evidence="2">1</strain>
    </source>
</reference>
<evidence type="ECO:0000256" key="1">
    <source>
        <dbReference type="SAM" id="MobiDB-lite"/>
    </source>
</evidence>
<name>A0A563VYS1_9CYAN</name>
<evidence type="ECO:0008006" key="4">
    <source>
        <dbReference type="Google" id="ProtNLM"/>
    </source>
</evidence>
<dbReference type="OrthoDB" id="494931at2"/>
<dbReference type="Proteomes" id="UP000320055">
    <property type="component" value="Unassembled WGS sequence"/>
</dbReference>
<evidence type="ECO:0000313" key="3">
    <source>
        <dbReference type="Proteomes" id="UP000320055"/>
    </source>
</evidence>
<sequence length="228" mass="26242">MSDLNQNLAIAQIITLMTSYSFDTDQNNVEELVQQWQKIYHVHWIYLATIEALYLGRYKAISIEQIMNSWLRSGQPKTHFGGEFERLISRKLPRHLSTLEPVKEKEQETVLQFSKNNYPTFESKTQIASNRQEKCSQDRSTPQPNLNDKPDISATQNLHLSTKVTPVPKPKIVSSTSSHKKANKTQKIAKKQSHSQGITTFQPLPDGSGFFRKLKEIADNQRQEEQDE</sequence>
<dbReference type="EMBL" id="CAACVJ010000412">
    <property type="protein sequence ID" value="VEP16604.1"/>
    <property type="molecule type" value="Genomic_DNA"/>
</dbReference>
<dbReference type="AlphaFoldDB" id="A0A563VYS1"/>